<organism evidence="1 2">
    <name type="scientific">Blepharisma stoltei</name>
    <dbReference type="NCBI Taxonomy" id="1481888"/>
    <lineage>
        <taxon>Eukaryota</taxon>
        <taxon>Sar</taxon>
        <taxon>Alveolata</taxon>
        <taxon>Ciliophora</taxon>
        <taxon>Postciliodesmatophora</taxon>
        <taxon>Heterotrichea</taxon>
        <taxon>Heterotrichida</taxon>
        <taxon>Blepharismidae</taxon>
        <taxon>Blepharisma</taxon>
    </lineage>
</organism>
<accession>A0AAU9JVG0</accession>
<keyword evidence="2" id="KW-1185">Reference proteome</keyword>
<evidence type="ECO:0000313" key="2">
    <source>
        <dbReference type="Proteomes" id="UP001162131"/>
    </source>
</evidence>
<sequence length="289" mass="33052">MPPSTANPSKRRSFSSPQAEMMVDMKNCPLSDPSIGIVSENDHKVGLCLCKYCECGQHACPGNKQDLYLRSTFKTKYSHDYQHLGFDSPIKHEPKRFRPNKLKMDFQTTNQHDFKPFTVTPKQTEESPVSPVKANFSCRTAYASEFPNWGTQVPVYEKRFHPPVRSCEIPFRGRSSYSDYYRPVSRDEADIYRTDYTVSQAFNSTISIAPKDKLNANTTYGDHMRFYSCSPLNSKIIVKAEDPTQVKAVSTHFRTTSGSFFKNVKPEYKDPRLMKFSLMSRTGNRIGKA</sequence>
<protein>
    <submittedName>
        <fullName evidence="1">Uncharacterized protein</fullName>
    </submittedName>
</protein>
<reference evidence="1" key="1">
    <citation type="submission" date="2021-09" db="EMBL/GenBank/DDBJ databases">
        <authorList>
            <consortium name="AG Swart"/>
            <person name="Singh M."/>
            <person name="Singh A."/>
            <person name="Seah K."/>
            <person name="Emmerich C."/>
        </authorList>
    </citation>
    <scope>NUCLEOTIDE SEQUENCE</scope>
    <source>
        <strain evidence="1">ATCC30299</strain>
    </source>
</reference>
<evidence type="ECO:0000313" key="1">
    <source>
        <dbReference type="EMBL" id="CAG9329989.1"/>
    </source>
</evidence>
<dbReference type="Proteomes" id="UP001162131">
    <property type="component" value="Unassembled WGS sequence"/>
</dbReference>
<dbReference type="AlphaFoldDB" id="A0AAU9JVG0"/>
<gene>
    <name evidence="1" type="ORF">BSTOLATCC_MIC50102</name>
</gene>
<name>A0AAU9JVG0_9CILI</name>
<dbReference type="EMBL" id="CAJZBQ010000050">
    <property type="protein sequence ID" value="CAG9329989.1"/>
    <property type="molecule type" value="Genomic_DNA"/>
</dbReference>
<comment type="caution">
    <text evidence="1">The sequence shown here is derived from an EMBL/GenBank/DDBJ whole genome shotgun (WGS) entry which is preliminary data.</text>
</comment>
<proteinExistence type="predicted"/>